<dbReference type="GO" id="GO:0052689">
    <property type="term" value="F:carboxylic ester hydrolase activity"/>
    <property type="evidence" value="ECO:0007669"/>
    <property type="project" value="UniProtKB-KW"/>
</dbReference>
<keyword evidence="6" id="KW-0472">Membrane</keyword>
<evidence type="ECO:0000259" key="7">
    <source>
        <dbReference type="Pfam" id="PF00135"/>
    </source>
</evidence>
<gene>
    <name evidence="8" type="ORF">Ocin01_08403</name>
</gene>
<sequence length="594" mass="67653">MLGGLVILTVVIIYIKFFYYAYSPIVQTNYGQVIGRELYSRNGRVFNGYLGIPYAKPPIDNLRFEPPQRVTKWEGILKAVDFGSQCSQLELLFGLHVGDENCLFLNIFSPKLPCIDNVTDDACHADNKPLPVMVYIHGGLFQNGGSNLYNADYFMDQDVVFVTMNYRLAAFGFLSTGDGLIRGNMALKDQSMALRFVFEEIEWFGGDPNRITLFGESSGGVGAHYQMLSPMSKGIISKAMSLSGTAFHFWTIKPDPIDQMNQTIRLAKRVGCPTENVSAMVHCLKTVDVADIVETYREMMEPLRDQQGIYKPVIEIIDDEYTFISKSPLEIIQSGNYSKVEWLTGVNSHEGLILATAVMANGTAADMAQNNWTQFSEKILLYEKNDNASHKIRDKYFKNVTDLSSFSSLQNHVEMYNDRIFYVDLHHGALLQCKISPVYLYYYSYRGEWSTSNYFLGMKGNLPRYMEASWVVLTDSNTWYHSLFNNFFGRKLHNYGAAHSDSLALLFRMPYVAEIFKKSTDYEMSLDLVKLLVSFASKQDGEELTFRNVTWTPANCSDNGTLMYLHIDNEPKMIPEPFTKRVEFWDSLGLKNIQ</sequence>
<organism evidence="8 9">
    <name type="scientific">Orchesella cincta</name>
    <name type="common">Springtail</name>
    <name type="synonym">Podura cincta</name>
    <dbReference type="NCBI Taxonomy" id="48709"/>
    <lineage>
        <taxon>Eukaryota</taxon>
        <taxon>Metazoa</taxon>
        <taxon>Ecdysozoa</taxon>
        <taxon>Arthropoda</taxon>
        <taxon>Hexapoda</taxon>
        <taxon>Collembola</taxon>
        <taxon>Entomobryomorpha</taxon>
        <taxon>Entomobryoidea</taxon>
        <taxon>Orchesellidae</taxon>
        <taxon>Orchesellinae</taxon>
        <taxon>Orchesella</taxon>
    </lineage>
</organism>
<evidence type="ECO:0000313" key="8">
    <source>
        <dbReference type="EMBL" id="ODM98280.1"/>
    </source>
</evidence>
<reference evidence="8 9" key="1">
    <citation type="journal article" date="2016" name="Genome Biol. Evol.">
        <title>Gene Family Evolution Reflects Adaptation to Soil Environmental Stressors in the Genome of the Collembolan Orchesella cincta.</title>
        <authorList>
            <person name="Faddeeva-Vakhrusheva A."/>
            <person name="Derks M.F."/>
            <person name="Anvar S.Y."/>
            <person name="Agamennone V."/>
            <person name="Suring W."/>
            <person name="Smit S."/>
            <person name="van Straalen N.M."/>
            <person name="Roelofs D."/>
        </authorList>
    </citation>
    <scope>NUCLEOTIDE SEQUENCE [LARGE SCALE GENOMIC DNA]</scope>
    <source>
        <tissue evidence="8">Mixed pool</tissue>
    </source>
</reference>
<dbReference type="PANTHER" id="PTHR43142">
    <property type="entry name" value="CARBOXYLIC ESTER HYDROLASE"/>
    <property type="match status" value="1"/>
</dbReference>
<evidence type="ECO:0000256" key="2">
    <source>
        <dbReference type="ARBA" id="ARBA00022487"/>
    </source>
</evidence>
<keyword evidence="9" id="KW-1185">Reference proteome</keyword>
<comment type="similarity">
    <text evidence="1 5">Belongs to the type-B carboxylesterase/lipase family.</text>
</comment>
<evidence type="ECO:0000256" key="3">
    <source>
        <dbReference type="ARBA" id="ARBA00022801"/>
    </source>
</evidence>
<dbReference type="OMA" id="WIRPTHS"/>
<keyword evidence="2" id="KW-0719">Serine esterase</keyword>
<keyword evidence="4" id="KW-0325">Glycoprotein</keyword>
<accession>A0A1D2MZ53</accession>
<dbReference type="SUPFAM" id="SSF53474">
    <property type="entry name" value="alpha/beta-Hydrolases"/>
    <property type="match status" value="1"/>
</dbReference>
<dbReference type="InterPro" id="IPR019826">
    <property type="entry name" value="Carboxylesterase_B_AS"/>
</dbReference>
<keyword evidence="6" id="KW-1133">Transmembrane helix</keyword>
<dbReference type="STRING" id="48709.A0A1D2MZ53"/>
<name>A0A1D2MZ53_ORCCI</name>
<keyword evidence="6" id="KW-0812">Transmembrane</keyword>
<dbReference type="EC" id="3.1.1.-" evidence="5"/>
<dbReference type="OrthoDB" id="6846267at2759"/>
<evidence type="ECO:0000256" key="4">
    <source>
        <dbReference type="ARBA" id="ARBA00023180"/>
    </source>
</evidence>
<dbReference type="Proteomes" id="UP000094527">
    <property type="component" value="Unassembled WGS sequence"/>
</dbReference>
<protein>
    <recommendedName>
        <fullName evidence="5">Carboxylic ester hydrolase</fullName>
        <ecNumber evidence="5">3.1.1.-</ecNumber>
    </recommendedName>
</protein>
<dbReference type="Pfam" id="PF00135">
    <property type="entry name" value="COesterase"/>
    <property type="match status" value="1"/>
</dbReference>
<feature type="domain" description="Carboxylesterase type B" evidence="7">
    <location>
        <begin position="23"/>
        <end position="585"/>
    </location>
</feature>
<evidence type="ECO:0000313" key="9">
    <source>
        <dbReference type="Proteomes" id="UP000094527"/>
    </source>
</evidence>
<evidence type="ECO:0000256" key="6">
    <source>
        <dbReference type="SAM" id="Phobius"/>
    </source>
</evidence>
<dbReference type="Gene3D" id="3.40.50.1820">
    <property type="entry name" value="alpha/beta hydrolase"/>
    <property type="match status" value="1"/>
</dbReference>
<evidence type="ECO:0000256" key="1">
    <source>
        <dbReference type="ARBA" id="ARBA00005964"/>
    </source>
</evidence>
<dbReference type="AlphaFoldDB" id="A0A1D2MZ53"/>
<keyword evidence="3 5" id="KW-0378">Hydrolase</keyword>
<dbReference type="InterPro" id="IPR002018">
    <property type="entry name" value="CarbesteraseB"/>
</dbReference>
<dbReference type="PANTHER" id="PTHR43142:SF1">
    <property type="entry name" value="CARBOXYLIC ESTER HYDROLASE"/>
    <property type="match status" value="1"/>
</dbReference>
<proteinExistence type="inferred from homology"/>
<evidence type="ECO:0000256" key="5">
    <source>
        <dbReference type="RuleBase" id="RU361235"/>
    </source>
</evidence>
<dbReference type="PROSITE" id="PS00122">
    <property type="entry name" value="CARBOXYLESTERASE_B_1"/>
    <property type="match status" value="1"/>
</dbReference>
<dbReference type="InterPro" id="IPR029058">
    <property type="entry name" value="AB_hydrolase_fold"/>
</dbReference>
<dbReference type="EMBL" id="LJIJ01000367">
    <property type="protein sequence ID" value="ODM98280.1"/>
    <property type="molecule type" value="Genomic_DNA"/>
</dbReference>
<feature type="transmembrane region" description="Helical" evidence="6">
    <location>
        <begin position="5"/>
        <end position="22"/>
    </location>
</feature>
<comment type="caution">
    <text evidence="8">The sequence shown here is derived from an EMBL/GenBank/DDBJ whole genome shotgun (WGS) entry which is preliminary data.</text>
</comment>